<evidence type="ECO:0000313" key="3">
    <source>
        <dbReference type="Proteomes" id="UP000006860"/>
    </source>
</evidence>
<sequence>MQPAYLLTMTARNRSGVLAAVTTALAELGGDMQYTTQAVINGMFTMTIAAEFPPHRTSDVIRDHLLDVGRPYELELVIRETEAQPDSRISQGNRYFLTLTGQDAPGVVRTLCAMLAQELTEIERMYAVPDAPGTFSMVMILNVPDAVDMISLNSDLELFAALNGLTISLEHEKNYDAADLPKTLYPGMVSGSSGMI</sequence>
<proteinExistence type="predicted"/>
<gene>
    <name evidence="2" type="ordered locus">Plabr_4787</name>
</gene>
<dbReference type="PANTHER" id="PTHR34875:SF6">
    <property type="entry name" value="UPF0237 PROTEIN MJ1558"/>
    <property type="match status" value="1"/>
</dbReference>
<protein>
    <submittedName>
        <fullName evidence="2">Amino acid-binding ACT domain protein</fullName>
    </submittedName>
</protein>
<dbReference type="InterPro" id="IPR050990">
    <property type="entry name" value="UPF0237/GcvR_regulator"/>
</dbReference>
<dbReference type="eggNOG" id="COG2716">
    <property type="taxonomic scope" value="Bacteria"/>
</dbReference>
<dbReference type="SUPFAM" id="SSF55021">
    <property type="entry name" value="ACT-like"/>
    <property type="match status" value="2"/>
</dbReference>
<dbReference type="Gene3D" id="3.30.70.260">
    <property type="match status" value="2"/>
</dbReference>
<reference evidence="3" key="1">
    <citation type="submission" date="2011-02" db="EMBL/GenBank/DDBJ databases">
        <title>The complete genome of Planctomyces brasiliensis DSM 5305.</title>
        <authorList>
            <person name="Lucas S."/>
            <person name="Copeland A."/>
            <person name="Lapidus A."/>
            <person name="Bruce D."/>
            <person name="Goodwin L."/>
            <person name="Pitluck S."/>
            <person name="Kyrpides N."/>
            <person name="Mavromatis K."/>
            <person name="Pagani I."/>
            <person name="Ivanova N."/>
            <person name="Ovchinnikova G."/>
            <person name="Lu M."/>
            <person name="Detter J.C."/>
            <person name="Han C."/>
            <person name="Land M."/>
            <person name="Hauser L."/>
            <person name="Markowitz V."/>
            <person name="Cheng J.-F."/>
            <person name="Hugenholtz P."/>
            <person name="Woyke T."/>
            <person name="Wu D."/>
            <person name="Tindall B."/>
            <person name="Pomrenke H.G."/>
            <person name="Brambilla E."/>
            <person name="Klenk H.-P."/>
            <person name="Eisen J.A."/>
        </authorList>
    </citation>
    <scope>NUCLEOTIDE SEQUENCE [LARGE SCALE GENOMIC DNA]</scope>
    <source>
        <strain evidence="3">ATCC 49424 / DSM 5305 / JCM 21570 / NBRC 103401 / IFAM 1448</strain>
    </source>
</reference>
<dbReference type="InterPro" id="IPR002912">
    <property type="entry name" value="ACT_dom"/>
</dbReference>
<name>F0SRA7_RUBBR</name>
<dbReference type="InterPro" id="IPR045865">
    <property type="entry name" value="ACT-like_dom_sf"/>
</dbReference>
<organism evidence="2 3">
    <name type="scientific">Rubinisphaera brasiliensis (strain ATCC 49424 / DSM 5305 / JCM 21570 / IAM 15109 / NBRC 103401 / IFAM 1448)</name>
    <name type="common">Planctomyces brasiliensis</name>
    <dbReference type="NCBI Taxonomy" id="756272"/>
    <lineage>
        <taxon>Bacteria</taxon>
        <taxon>Pseudomonadati</taxon>
        <taxon>Planctomycetota</taxon>
        <taxon>Planctomycetia</taxon>
        <taxon>Planctomycetales</taxon>
        <taxon>Planctomycetaceae</taxon>
        <taxon>Rubinisphaera</taxon>
    </lineage>
</organism>
<evidence type="ECO:0000313" key="2">
    <source>
        <dbReference type="EMBL" id="ADY62358.1"/>
    </source>
</evidence>
<dbReference type="PROSITE" id="PS51671">
    <property type="entry name" value="ACT"/>
    <property type="match status" value="1"/>
</dbReference>
<dbReference type="RefSeq" id="WP_013631062.1">
    <property type="nucleotide sequence ID" value="NC_015174.1"/>
</dbReference>
<evidence type="ECO:0000259" key="1">
    <source>
        <dbReference type="PROSITE" id="PS51671"/>
    </source>
</evidence>
<dbReference type="KEGG" id="pbs:Plabr_4787"/>
<dbReference type="AlphaFoldDB" id="F0SRA7"/>
<dbReference type="STRING" id="756272.Plabr_4787"/>
<accession>F0SRA7</accession>
<dbReference type="Proteomes" id="UP000006860">
    <property type="component" value="Chromosome"/>
</dbReference>
<dbReference type="EMBL" id="CP002546">
    <property type="protein sequence ID" value="ADY62358.1"/>
    <property type="molecule type" value="Genomic_DNA"/>
</dbReference>
<dbReference type="HOGENOM" id="CLU_1389316_0_0_0"/>
<keyword evidence="3" id="KW-1185">Reference proteome</keyword>
<feature type="domain" description="ACT" evidence="1">
    <location>
        <begin position="6"/>
        <end position="79"/>
    </location>
</feature>
<dbReference type="PANTHER" id="PTHR34875">
    <property type="entry name" value="UPF0237 PROTEIN MJ1558"/>
    <property type="match status" value="1"/>
</dbReference>